<feature type="region of interest" description="Disordered" evidence="2">
    <location>
        <begin position="277"/>
        <end position="364"/>
    </location>
</feature>
<dbReference type="CDD" id="cd00085">
    <property type="entry name" value="HNHc"/>
    <property type="match status" value="1"/>
</dbReference>
<evidence type="ECO:0000313" key="4">
    <source>
        <dbReference type="EMBL" id="SEA31548.1"/>
    </source>
</evidence>
<gene>
    <name evidence="4" type="ORF">SAMN02910418_01343</name>
</gene>
<feature type="coiled-coil region" evidence="1">
    <location>
        <begin position="177"/>
        <end position="204"/>
    </location>
</feature>
<feature type="region of interest" description="Disordered" evidence="2">
    <location>
        <begin position="376"/>
        <end position="411"/>
    </location>
</feature>
<keyword evidence="1" id="KW-0175">Coiled coil</keyword>
<dbReference type="Gene3D" id="1.10.30.50">
    <property type="match status" value="1"/>
</dbReference>
<evidence type="ECO:0000313" key="5">
    <source>
        <dbReference type="Proteomes" id="UP000199288"/>
    </source>
</evidence>
<dbReference type="OrthoDB" id="3260936at2"/>
<feature type="compositionally biased region" description="Acidic residues" evidence="2">
    <location>
        <begin position="354"/>
        <end position="364"/>
    </location>
</feature>
<evidence type="ECO:0000259" key="3">
    <source>
        <dbReference type="SMART" id="SM00507"/>
    </source>
</evidence>
<reference evidence="5" key="1">
    <citation type="submission" date="2016-10" db="EMBL/GenBank/DDBJ databases">
        <authorList>
            <person name="Varghese N."/>
            <person name="Submissions S."/>
        </authorList>
    </citation>
    <scope>NUCLEOTIDE SEQUENCE [LARGE SCALE GENOMIC DNA]</scope>
    <source>
        <strain evidence="5">KPR-1</strain>
    </source>
</reference>
<evidence type="ECO:0000256" key="1">
    <source>
        <dbReference type="SAM" id="Coils"/>
    </source>
</evidence>
<feature type="compositionally biased region" description="Acidic residues" evidence="2">
    <location>
        <begin position="302"/>
        <end position="323"/>
    </location>
</feature>
<feature type="region of interest" description="Disordered" evidence="2">
    <location>
        <begin position="521"/>
        <end position="571"/>
    </location>
</feature>
<sequence length="605" mass="64959">MELKSLFEAAGFDVPATHPAAGTAPVVSEDLLNLGIGILAAAVENGVDLPEALHKLIAARNIERAFNAVSTLRTQIIASADQAGAAEIDGLSMADVIAEERRIPKNAATSEIRTARSQAEFPNVLKAAAASRISQDNLNTAVKTLEKMRPHYSETEFPHVEAALLEEAETPVPGEFRKKCRTTLEMLDEALRKANNAATAKRRKQSFDERGLAITLIQDGEFGANLFAHIPAEYLRILMPALEKKAETIARAQRHSKARKAADRKTRLLDALFTTMTGHYPPEADDLTHLTGNDPDNGQDPTDQDPSEDLFDDEDPPDGEDPYDGPGPSGNDSGGSRPGPNHSGGNDGNGAEIEGPEADTFEDDTESLTDRIMADDDFTCGDTSRPSAATTPVATGTGAETAGLTPAPPAPPIVEGLTVAFPERSRHMWDTRDADRGRETRLASKKLRKLLALRDGGCVFPMCTDPPEGCVAHHIISWESGGPTNLTNLALVCSRHHPRVEKPPGAPNSWTIIIDQTGIPAARPPRRIDPDQQPIYHPRLTPPICDIPRPKDNIGSKAPPGPDDHQLSTTAAADSVMAPAGTQPRGFTLANDWRFDETLNGPPPI</sequence>
<name>A0A1H4A6W5_9ACTO</name>
<dbReference type="Pfam" id="PF01844">
    <property type="entry name" value="HNH"/>
    <property type="match status" value="1"/>
</dbReference>
<feature type="compositionally biased region" description="Polar residues" evidence="2">
    <location>
        <begin position="290"/>
        <end position="301"/>
    </location>
</feature>
<organism evidence="4 5">
    <name type="scientific">Bowdeniella nasicola</name>
    <dbReference type="NCBI Taxonomy" id="208480"/>
    <lineage>
        <taxon>Bacteria</taxon>
        <taxon>Bacillati</taxon>
        <taxon>Actinomycetota</taxon>
        <taxon>Actinomycetes</taxon>
        <taxon>Actinomycetales</taxon>
        <taxon>Actinomycetaceae</taxon>
        <taxon>Bowdeniella</taxon>
    </lineage>
</organism>
<keyword evidence="5" id="KW-1185">Reference proteome</keyword>
<keyword evidence="4" id="KW-0540">Nuclease</keyword>
<dbReference type="Proteomes" id="UP000199288">
    <property type="component" value="Unassembled WGS sequence"/>
</dbReference>
<feature type="domain" description="HNH nuclease" evidence="3">
    <location>
        <begin position="446"/>
        <end position="498"/>
    </location>
</feature>
<keyword evidence="4" id="KW-0255">Endonuclease</keyword>
<dbReference type="InterPro" id="IPR003615">
    <property type="entry name" value="HNH_nuc"/>
</dbReference>
<evidence type="ECO:0000256" key="2">
    <source>
        <dbReference type="SAM" id="MobiDB-lite"/>
    </source>
</evidence>
<dbReference type="SMART" id="SM00507">
    <property type="entry name" value="HNHc"/>
    <property type="match status" value="1"/>
</dbReference>
<accession>A0A1H4A6W5</accession>
<protein>
    <submittedName>
        <fullName evidence="4">HNH endonuclease</fullName>
    </submittedName>
</protein>
<dbReference type="EMBL" id="FNQV01000007">
    <property type="protein sequence ID" value="SEA31548.1"/>
    <property type="molecule type" value="Genomic_DNA"/>
</dbReference>
<dbReference type="GO" id="GO:0008270">
    <property type="term" value="F:zinc ion binding"/>
    <property type="evidence" value="ECO:0007669"/>
    <property type="project" value="InterPro"/>
</dbReference>
<dbReference type="InterPro" id="IPR002711">
    <property type="entry name" value="HNH"/>
</dbReference>
<dbReference type="RefSeq" id="WP_092563976.1">
    <property type="nucleotide sequence ID" value="NZ_FNQV01000007.1"/>
</dbReference>
<dbReference type="GO" id="GO:0003676">
    <property type="term" value="F:nucleic acid binding"/>
    <property type="evidence" value="ECO:0007669"/>
    <property type="project" value="InterPro"/>
</dbReference>
<dbReference type="AlphaFoldDB" id="A0A1H4A6W5"/>
<keyword evidence="4" id="KW-0378">Hydrolase</keyword>
<feature type="compositionally biased region" description="Low complexity" evidence="2">
    <location>
        <begin position="386"/>
        <end position="405"/>
    </location>
</feature>
<proteinExistence type="predicted"/>
<dbReference type="GO" id="GO:0004519">
    <property type="term" value="F:endonuclease activity"/>
    <property type="evidence" value="ECO:0007669"/>
    <property type="project" value="UniProtKB-KW"/>
</dbReference>